<dbReference type="EMBL" id="BJYK01000004">
    <property type="protein sequence ID" value="GEN79864.1"/>
    <property type="molecule type" value="Genomic_DNA"/>
</dbReference>
<dbReference type="Gene3D" id="3.20.20.140">
    <property type="entry name" value="Metal-dependent hydrolases"/>
    <property type="match status" value="1"/>
</dbReference>
<organism evidence="7 8">
    <name type="scientific">Actinotalea fermentans</name>
    <dbReference type="NCBI Taxonomy" id="43671"/>
    <lineage>
        <taxon>Bacteria</taxon>
        <taxon>Bacillati</taxon>
        <taxon>Actinomycetota</taxon>
        <taxon>Actinomycetes</taxon>
        <taxon>Micrococcales</taxon>
        <taxon>Cellulomonadaceae</taxon>
        <taxon>Actinotalea</taxon>
    </lineage>
</organism>
<name>A0A511YXD7_9CELL</name>
<dbReference type="InterPro" id="IPR011778">
    <property type="entry name" value="Hydantoinase/dihydroPyrase"/>
</dbReference>
<dbReference type="PANTHER" id="PTHR11647">
    <property type="entry name" value="HYDRANTOINASE/DIHYDROPYRIMIDINASE FAMILY MEMBER"/>
    <property type="match status" value="1"/>
</dbReference>
<dbReference type="GO" id="GO:0005829">
    <property type="term" value="C:cytosol"/>
    <property type="evidence" value="ECO:0007669"/>
    <property type="project" value="TreeGrafter"/>
</dbReference>
<evidence type="ECO:0000313" key="7">
    <source>
        <dbReference type="EMBL" id="GEN79864.1"/>
    </source>
</evidence>
<evidence type="ECO:0000256" key="2">
    <source>
        <dbReference type="ARBA" id="ARBA00008829"/>
    </source>
</evidence>
<comment type="PTM">
    <text evidence="5">Carbamylation allows a single lysine to coordinate two divalent metal cations.</text>
</comment>
<dbReference type="NCBIfam" id="TIGR02033">
    <property type="entry name" value="D-hydantoinase"/>
    <property type="match status" value="1"/>
</dbReference>
<sequence length="464" mass="49966">MTRTAITGGLVVNASDSLRAAVLIDGETIVAVAHEDSDLVRRFCEDAEVVDATGKYVIPGGIDAHTHMEAGQDPTTSSDTFETGTIAAAHGGTTTILDFAAPLVGGSVLGAVERYHDKANGSCAVDYGFHVMTRDVDATTFAEMSMLVDQGVTSFKMFTAYPGQWYSTDDTIFRVMRHAGEIGALVMMHAENGLVIDVLRDEAALRGDTAPVWHSLTRPEALEAEAVHRVARLAEVAGAPVYIVHLSSAPALEEVERARRRGVRISAETCPQYLFLGLEDLRKPDFVGSQFVCSPPVRHEAHNHHALWRGLATGGLATVATDHCPFCMHQKELGLADFRAIPNGVPGVEHRVEQIYEGVVQGHLTLNRWVEVCSTQVAKTFGLHPRKGLLAAGADADVVVFDPNRPRTISAQTHHMNVDYSAYEGQTLPGSVVTTFLRGKKIVDDGQFCGTRSGGAFLKRSVGS</sequence>
<dbReference type="Gene3D" id="2.30.40.10">
    <property type="entry name" value="Urease, subunit C, domain 1"/>
    <property type="match status" value="1"/>
</dbReference>
<dbReference type="InterPro" id="IPR006680">
    <property type="entry name" value="Amidohydro-rel"/>
</dbReference>
<dbReference type="Proteomes" id="UP000321484">
    <property type="component" value="Unassembled WGS sequence"/>
</dbReference>
<evidence type="ECO:0000256" key="5">
    <source>
        <dbReference type="PIRSR" id="PIRSR611778-50"/>
    </source>
</evidence>
<evidence type="ECO:0000256" key="4">
    <source>
        <dbReference type="ARBA" id="ARBA00022801"/>
    </source>
</evidence>
<dbReference type="RefSeq" id="WP_034243637.1">
    <property type="nucleotide sequence ID" value="NZ_BJYK01000004.1"/>
</dbReference>
<dbReference type="InterPro" id="IPR032466">
    <property type="entry name" value="Metal_Hydrolase"/>
</dbReference>
<dbReference type="InterPro" id="IPR050378">
    <property type="entry name" value="Metallo-dep_Hydrolases_sf"/>
</dbReference>
<dbReference type="InterPro" id="IPR011059">
    <property type="entry name" value="Metal-dep_hydrolase_composite"/>
</dbReference>
<feature type="domain" description="Amidohydrolase-related" evidence="6">
    <location>
        <begin position="56"/>
        <end position="440"/>
    </location>
</feature>
<dbReference type="AlphaFoldDB" id="A0A511YXD7"/>
<dbReference type="PANTHER" id="PTHR11647:SF1">
    <property type="entry name" value="COLLAPSIN RESPONSE MEDIATOR PROTEIN"/>
    <property type="match status" value="1"/>
</dbReference>
<dbReference type="Pfam" id="PF01979">
    <property type="entry name" value="Amidohydro_1"/>
    <property type="match status" value="1"/>
</dbReference>
<accession>A0A511YXD7</accession>
<feature type="modified residue" description="N6-carboxylysine" evidence="5">
    <location>
        <position position="156"/>
    </location>
</feature>
<proteinExistence type="inferred from homology"/>
<dbReference type="SUPFAM" id="SSF51556">
    <property type="entry name" value="Metallo-dependent hydrolases"/>
    <property type="match status" value="1"/>
</dbReference>
<dbReference type="CDD" id="cd01314">
    <property type="entry name" value="D-HYD"/>
    <property type="match status" value="1"/>
</dbReference>
<keyword evidence="4" id="KW-0378">Hydrolase</keyword>
<dbReference type="OrthoDB" id="9775759at2"/>
<comment type="caution">
    <text evidence="7">The sequence shown here is derived from an EMBL/GenBank/DDBJ whole genome shotgun (WGS) entry which is preliminary data.</text>
</comment>
<evidence type="ECO:0000256" key="3">
    <source>
        <dbReference type="ARBA" id="ARBA00022723"/>
    </source>
</evidence>
<gene>
    <name evidence="7" type="ORF">AFE02nite_15980</name>
</gene>
<dbReference type="SUPFAM" id="SSF51338">
    <property type="entry name" value="Composite domain of metallo-dependent hydrolases"/>
    <property type="match status" value="2"/>
</dbReference>
<comment type="cofactor">
    <cofactor evidence="1">
        <name>Zn(2+)</name>
        <dbReference type="ChEBI" id="CHEBI:29105"/>
    </cofactor>
</comment>
<keyword evidence="3" id="KW-0479">Metal-binding</keyword>
<protein>
    <submittedName>
        <fullName evidence="7">Dihydropyrimidinase</fullName>
    </submittedName>
</protein>
<dbReference type="FunFam" id="3.20.20.140:FF:000076">
    <property type="entry name" value="Dihydropyrimidinase like 2"/>
    <property type="match status" value="1"/>
</dbReference>
<keyword evidence="8" id="KW-1185">Reference proteome</keyword>
<dbReference type="GO" id="GO:0046872">
    <property type="term" value="F:metal ion binding"/>
    <property type="evidence" value="ECO:0007669"/>
    <property type="project" value="UniProtKB-KW"/>
</dbReference>
<comment type="similarity">
    <text evidence="2">Belongs to the metallo-dependent hydrolases superfamily. Hydantoinase/dihydropyrimidinase family.</text>
</comment>
<evidence type="ECO:0000259" key="6">
    <source>
        <dbReference type="Pfam" id="PF01979"/>
    </source>
</evidence>
<evidence type="ECO:0000313" key="8">
    <source>
        <dbReference type="Proteomes" id="UP000321484"/>
    </source>
</evidence>
<reference evidence="7 8" key="1">
    <citation type="submission" date="2019-07" db="EMBL/GenBank/DDBJ databases">
        <title>Whole genome shotgun sequence of Actinotalea fermentans NBRC 105374.</title>
        <authorList>
            <person name="Hosoyama A."/>
            <person name="Uohara A."/>
            <person name="Ohji S."/>
            <person name="Ichikawa N."/>
        </authorList>
    </citation>
    <scope>NUCLEOTIDE SEQUENCE [LARGE SCALE GENOMIC DNA]</scope>
    <source>
        <strain evidence="7 8">NBRC 105374</strain>
    </source>
</reference>
<evidence type="ECO:0000256" key="1">
    <source>
        <dbReference type="ARBA" id="ARBA00001947"/>
    </source>
</evidence>
<dbReference type="GO" id="GO:0016812">
    <property type="term" value="F:hydrolase activity, acting on carbon-nitrogen (but not peptide) bonds, in cyclic amides"/>
    <property type="evidence" value="ECO:0007669"/>
    <property type="project" value="TreeGrafter"/>
</dbReference>